<evidence type="ECO:0000313" key="1">
    <source>
        <dbReference type="EMBL" id="GER58037.1"/>
    </source>
</evidence>
<proteinExistence type="predicted"/>
<protein>
    <recommendedName>
        <fullName evidence="3">Lipocalin-like domain-containing protein</fullName>
    </recommendedName>
</protein>
<dbReference type="EMBL" id="BKCG01000001">
    <property type="protein sequence ID" value="GER58037.1"/>
    <property type="molecule type" value="Genomic_DNA"/>
</dbReference>
<accession>A0A5J4J0K7</accession>
<comment type="caution">
    <text evidence="1">The sequence shown here is derived from an EMBL/GenBank/DDBJ whole genome shotgun (WGS) entry which is preliminary data.</text>
</comment>
<reference evidence="1 2" key="1">
    <citation type="submission" date="2019-08" db="EMBL/GenBank/DDBJ databases">
        <title>Draft genome sequence of Ulvibacter marinus type strain NBRC 109484.</title>
        <authorList>
            <person name="Kawano K."/>
            <person name="Ushijima N."/>
            <person name="Kihara M."/>
            <person name="Itoh H."/>
        </authorList>
    </citation>
    <scope>NUCLEOTIDE SEQUENCE [LARGE SCALE GENOMIC DNA]</scope>
    <source>
        <strain evidence="1 2">NBRC 109484</strain>
    </source>
</reference>
<dbReference type="RefSeq" id="WP_151672135.1">
    <property type="nucleotide sequence ID" value="NZ_BKCG01000001.1"/>
</dbReference>
<gene>
    <name evidence="1" type="ORF">ULMA_01450</name>
</gene>
<evidence type="ECO:0000313" key="2">
    <source>
        <dbReference type="Proteomes" id="UP000326509"/>
    </source>
</evidence>
<sequence length="164" mass="18107">MKNFKIILVICILVIIQSCKSDDASSDSLLIGTWNLVSLHHTSTITGIEINSSTVGVGRDINYTYTFQKNPNEVISEGSFALDLTTTSNGETTKHSIGTAGSSTSNWTLEGNQLTYTWETGNQVNTITKLEENALIYTLNRTEENNQNGTIEITVIEETYTFSR</sequence>
<keyword evidence="2" id="KW-1185">Reference proteome</keyword>
<organism evidence="1 2">
    <name type="scientific">Patiriisocius marinus</name>
    <dbReference type="NCBI Taxonomy" id="1397112"/>
    <lineage>
        <taxon>Bacteria</taxon>
        <taxon>Pseudomonadati</taxon>
        <taxon>Bacteroidota</taxon>
        <taxon>Flavobacteriia</taxon>
        <taxon>Flavobacteriales</taxon>
        <taxon>Flavobacteriaceae</taxon>
        <taxon>Patiriisocius</taxon>
    </lineage>
</organism>
<dbReference type="OrthoDB" id="1202622at2"/>
<evidence type="ECO:0008006" key="3">
    <source>
        <dbReference type="Google" id="ProtNLM"/>
    </source>
</evidence>
<dbReference type="Proteomes" id="UP000326509">
    <property type="component" value="Unassembled WGS sequence"/>
</dbReference>
<dbReference type="PROSITE" id="PS51257">
    <property type="entry name" value="PROKAR_LIPOPROTEIN"/>
    <property type="match status" value="1"/>
</dbReference>
<name>A0A5J4J0K7_9FLAO</name>
<dbReference type="AlphaFoldDB" id="A0A5J4J0K7"/>